<dbReference type="OrthoDB" id="9785707at2"/>
<dbReference type="GO" id="GO:0009294">
    <property type="term" value="P:DNA-mediated transformation"/>
    <property type="evidence" value="ECO:0007669"/>
    <property type="project" value="InterPro"/>
</dbReference>
<evidence type="ECO:0000313" key="4">
    <source>
        <dbReference type="Proteomes" id="UP000003303"/>
    </source>
</evidence>
<accession>C2ME16</accession>
<dbReference type="eggNOG" id="COG0758">
    <property type="taxonomic scope" value="Bacteria"/>
</dbReference>
<gene>
    <name evidence="3" type="primary">dprA</name>
    <name evidence="3" type="ORF">PORUE0001_0929</name>
</gene>
<dbReference type="RefSeq" id="WP_007366094.1">
    <property type="nucleotide sequence ID" value="NZ_ACLR01000221.1"/>
</dbReference>
<protein>
    <submittedName>
        <fullName evidence="3">DNA protecting protein DprA</fullName>
    </submittedName>
</protein>
<feature type="domain" description="Smf/DprA SLOG" evidence="2">
    <location>
        <begin position="83"/>
        <end position="296"/>
    </location>
</feature>
<reference evidence="3 4" key="1">
    <citation type="submission" date="2009-04" db="EMBL/GenBank/DDBJ databases">
        <authorList>
            <person name="Sebastian Y."/>
            <person name="Madupu R."/>
            <person name="Durkin A.S."/>
            <person name="Torralba M."/>
            <person name="Methe B."/>
            <person name="Sutton G.G."/>
            <person name="Strausberg R.L."/>
            <person name="Nelson K.E."/>
        </authorList>
    </citation>
    <scope>NUCLEOTIDE SEQUENCE [LARGE SCALE GENOMIC DNA]</scope>
    <source>
        <strain evidence="3 4">60-3</strain>
    </source>
</reference>
<sequence>MPEISREHLCIYALTQLKGVSLQLARHLIEFAGSATALWADPQALARLNSHVYTHLYPLLRDRAKLEETQALLQRTADLGILMVSIYDADYPPLLLQCADAPLILFYLGDLAPLHAEQTLSVVGTRKPSQHGVEDLQTIISHLPSVTDSVTIVSGLALGLDAVSHKAALQAGLPTVAVLAHGLHMIYPSNHRNLARSIVSHGGALLSEYPAGVKPQRHQFVLRNRIVAGLTQATLVGQSAERGGSLITAHQAFDYDRAVYALPGRPSDRENEGCNNLIYNNIAKLITSATHLCEDLEWKKPDHEARSAVGSMSHESKLNALRARLEPKTRPLLDLLIESGDGLSIDAICDQTLMGVDEVSFRLFLLESDGAVSLQPDGRYKLQI</sequence>
<keyword evidence="4" id="KW-1185">Reference proteome</keyword>
<dbReference type="SUPFAM" id="SSF102405">
    <property type="entry name" value="MCP/YpsA-like"/>
    <property type="match status" value="1"/>
</dbReference>
<dbReference type="AlphaFoldDB" id="C2ME16"/>
<dbReference type="NCBIfam" id="TIGR00732">
    <property type="entry name" value="dprA"/>
    <property type="match status" value="1"/>
</dbReference>
<name>C2ME16_9PORP</name>
<dbReference type="PANTHER" id="PTHR43022:SF1">
    <property type="entry name" value="PROTEIN SMF"/>
    <property type="match status" value="1"/>
</dbReference>
<comment type="similarity">
    <text evidence="1">Belongs to the DprA/Smf family.</text>
</comment>
<evidence type="ECO:0000259" key="2">
    <source>
        <dbReference type="Pfam" id="PF02481"/>
    </source>
</evidence>
<comment type="caution">
    <text evidence="3">The sequence shown here is derived from an EMBL/GenBank/DDBJ whole genome shotgun (WGS) entry which is preliminary data.</text>
</comment>
<dbReference type="EMBL" id="ACLR01000221">
    <property type="protein sequence ID" value="EEK16028.1"/>
    <property type="molecule type" value="Genomic_DNA"/>
</dbReference>
<dbReference type="STRING" id="596327.PORUE0001_0929"/>
<organism evidence="3 4">
    <name type="scientific">Porphyromonas uenonis 60-3</name>
    <dbReference type="NCBI Taxonomy" id="596327"/>
    <lineage>
        <taxon>Bacteria</taxon>
        <taxon>Pseudomonadati</taxon>
        <taxon>Bacteroidota</taxon>
        <taxon>Bacteroidia</taxon>
        <taxon>Bacteroidales</taxon>
        <taxon>Porphyromonadaceae</taxon>
        <taxon>Porphyromonas</taxon>
    </lineage>
</organism>
<evidence type="ECO:0000256" key="1">
    <source>
        <dbReference type="ARBA" id="ARBA00006525"/>
    </source>
</evidence>
<evidence type="ECO:0000313" key="3">
    <source>
        <dbReference type="EMBL" id="EEK16028.1"/>
    </source>
</evidence>
<dbReference type="Pfam" id="PF02481">
    <property type="entry name" value="DNA_processg_A"/>
    <property type="match status" value="1"/>
</dbReference>
<dbReference type="InterPro" id="IPR057666">
    <property type="entry name" value="DrpA_SLOG"/>
</dbReference>
<dbReference type="Gene3D" id="3.40.50.450">
    <property type="match status" value="1"/>
</dbReference>
<dbReference type="InterPro" id="IPR003488">
    <property type="entry name" value="DprA"/>
</dbReference>
<dbReference type="PANTHER" id="PTHR43022">
    <property type="entry name" value="PROTEIN SMF"/>
    <property type="match status" value="1"/>
</dbReference>
<dbReference type="Proteomes" id="UP000003303">
    <property type="component" value="Unassembled WGS sequence"/>
</dbReference>
<proteinExistence type="inferred from homology"/>